<organism evidence="1 2">
    <name type="scientific">Choristoneura fumiferana</name>
    <name type="common">Spruce budworm moth</name>
    <name type="synonym">Archips fumiferana</name>
    <dbReference type="NCBI Taxonomy" id="7141"/>
    <lineage>
        <taxon>Eukaryota</taxon>
        <taxon>Metazoa</taxon>
        <taxon>Ecdysozoa</taxon>
        <taxon>Arthropoda</taxon>
        <taxon>Hexapoda</taxon>
        <taxon>Insecta</taxon>
        <taxon>Pterygota</taxon>
        <taxon>Neoptera</taxon>
        <taxon>Endopterygota</taxon>
        <taxon>Lepidoptera</taxon>
        <taxon>Glossata</taxon>
        <taxon>Ditrysia</taxon>
        <taxon>Tortricoidea</taxon>
        <taxon>Tortricidae</taxon>
        <taxon>Tortricinae</taxon>
        <taxon>Choristoneura</taxon>
    </lineage>
</organism>
<evidence type="ECO:0000313" key="2">
    <source>
        <dbReference type="Proteomes" id="UP001064048"/>
    </source>
</evidence>
<evidence type="ECO:0000313" key="1">
    <source>
        <dbReference type="EMBL" id="KAI8442071.1"/>
    </source>
</evidence>
<comment type="caution">
    <text evidence="1">The sequence shown here is derived from an EMBL/GenBank/DDBJ whole genome shotgun (WGS) entry which is preliminary data.</text>
</comment>
<reference evidence="1 2" key="1">
    <citation type="journal article" date="2022" name="Genome Biol. Evol.">
        <title>The Spruce Budworm Genome: Reconstructing the Evolutionary History of Antifreeze Proteins.</title>
        <authorList>
            <person name="Beliveau C."/>
            <person name="Gagne P."/>
            <person name="Picq S."/>
            <person name="Vernygora O."/>
            <person name="Keeling C.I."/>
            <person name="Pinkney K."/>
            <person name="Doucet D."/>
            <person name="Wen F."/>
            <person name="Johnston J.S."/>
            <person name="Maaroufi H."/>
            <person name="Boyle B."/>
            <person name="Laroche J."/>
            <person name="Dewar K."/>
            <person name="Juretic N."/>
            <person name="Blackburn G."/>
            <person name="Nisole A."/>
            <person name="Brunet B."/>
            <person name="Brandao M."/>
            <person name="Lumley L."/>
            <person name="Duan J."/>
            <person name="Quan G."/>
            <person name="Lucarotti C.J."/>
            <person name="Roe A.D."/>
            <person name="Sperling F.A.H."/>
            <person name="Levesque R.C."/>
            <person name="Cusson M."/>
        </authorList>
    </citation>
    <scope>NUCLEOTIDE SEQUENCE [LARGE SCALE GENOMIC DNA]</scope>
    <source>
        <strain evidence="1">Glfc:IPQL:Cfum</strain>
    </source>
</reference>
<gene>
    <name evidence="1" type="ORF">MSG28_005710</name>
</gene>
<keyword evidence="2" id="KW-1185">Reference proteome</keyword>
<accession>A0ACC0L106</accession>
<protein>
    <submittedName>
        <fullName evidence="1">Uncharacterized protein</fullName>
    </submittedName>
</protein>
<dbReference type="EMBL" id="CM046109">
    <property type="protein sequence ID" value="KAI8442071.1"/>
    <property type="molecule type" value="Genomic_DNA"/>
</dbReference>
<sequence length="2109" mass="236154">MEGDVNQNERVLLNDSDERPRSAVNSTVLDYYKKFGRKRDLEQYFSLSTAQSEIRDPTSLFWRRMKEQSDTSDSGEKKSESSSEICRISIKCSIPDSYKPQKFDSPPKSDSESPPIITDAMPGPSCSGDDSADDDNSHKSMDATLDTSMNKPLSPSSSVTSQRKLEWDSLADVGYGNESDRKTSASSLSTLEREVLAQKQQYTLDSKQSSDLGLPTAHSTPVDPNDNKAKGKKGQGKKTMTFSKKEVDFVEVRMPENNNAQAINVNLTKQFSVNLDKDGGFTVDNVKKDVTVSPEKASVCKEESPQTKIDKIVQTSLLRKREKPQSSIEHTEMASPSVQKVPVLICLNTLRRRHRRKKMRVRRTKIKGKKKANTLKANSQEKDKSGEQVSEAESFEYMPGHMYNQNQLDDNAIRQDNNAGNKSSLESSAVQTTDSSKESKYSFTKDLEKSLDVLKSALKDKYDSDLKKKLVKEIIQRLLKSKYKNGDSTPDFLSVLSLTSKKTPTTSTSDPDNTGERVLHTKPKKSILRVSKFNSNDIASTSQSAPNLPSVVNNEKPIIPYLTELVSSPTTDTDTSAANSSTKENSSDTVFAKTSSEELYKKYIDALKIEEAYKQHLKNKERFLKQKLVRSDTVLKVPSQLDLKINNKLKELIKDLTRNNYDDGSGDASKLEGGSTSNFEMERRLMAKQRSHSVFTLSSGNSDFQNKKCTKYKEKKEISTSPRPGPSNCRQTINKPNMTDSSVQVSLKFTDNQEIKDVGVQKGRPKACGSPALTEEVKYVCLCSEKALVSQHHPDEFLIYKCSRLSGENPIHMVSKASNTTINTEQRTSPRKRNKTQANASREDTLQDCCLKKSSEPSSSKMSKSSQTNIKLASDTQQSSSAKSAESSSSSSEKRQIGDGLTRKKIDSSKNKCAGTCSRKPSNENIKIIQESTRCLQTEISIHPKISDPSVSDINVIKSADCVKLISELYRKISQSSSENACVCSNDKFDAKTNTSSRSSKDNIVFEDRCEEIFSADEDNNVPLINQPIEEEVVSQTCIGCYHEPPKQSENIADSNIVIPIQGTNMTLKVTIAGGSLKPQEKQDLLNTGVVTDKVENDEKFTSIAADCSKAVQSKNLADLKQTVVLASSCKYNSIEDNLKPQNNDNRSFTRTSYPDEGLKCNTYPKMLQINENKPLQRSNTSISNLGASSGVQTESNSDKEIQSCRPTFNQQEKSTTQDLISDYKVQSQNFKETLTSQSTSEKSHCDSERKSKSSNDKIISPKSERRKPKAETCSNLITDEGTPKDLILDMIQDITKRYSKTNIEKSSKKKCFKEIITVLNYLLDTDDSGESIVEEQGDTQSTEKSKSSNKQNHDSEIVCYQEAKNTILFNKALKINDVPPRKTSNSSSLEKNFQKSQKTGGKCALRSRNTSPEAEETDAAPICSKNMSGQGDSKTKRSIDTNASSNCSSSLEREISSSPKPTTSDKGCQCGCDESTECKEGSGRKCENTKVDKSDDQTLISKKRETEKKSSITSDKACGCGCDDFECDEKSDHKCKENIAEKDKSDAPFLKSKKQETNYDLPEKNDKACRCGCDNFECDENSDHKCKKNIADKEKSDAPFLKTKKQERNEDLPEKNDKACGCGCDDFECDKNSDHKCRKNIAHKDKSDEQNLKSKKQEANKGAPKTCDKACECGCDDLECKDSSDYHYKKNKRTEKRDNQFLRRTKKQELSRTSDKSCDVSSEYKESSEHECCEIKSDKQFSKSKKPERNGNSPKKLVSKCVQSTARRVKSMYCHRVDSSDVHISTDQPTASDSPTAKIINKIRKECEKYQKRCKSHCGHNVETSSSTTMNCDRCNRIHSCSCKGHKCRNHRSKTTMEKIQKKCVAYNLILQTSDSLISEENCFDDHRRPLPNIVVKVPKRRQENIPFKEMAAKIEQKFASCSPRCCPKSRSRSWPNEGISSTDDVKMAQANTVRDYLEKNRPDFVERCTTRQNCIKMISDSRQREVLSMQMGSLPTLTEDEMRHLAKQLGFGRRQPSQPKIISEKEMKKHSEKIYKSLPEVVQKKEDAKKESIKRTNLLMASIFKKNSRLASNLLHHRSEGLVIVKGEKYVNSDPLGDLTAYSGADA</sequence>
<name>A0ACC0L106_CHOFU</name>
<proteinExistence type="predicted"/>
<dbReference type="Proteomes" id="UP001064048">
    <property type="component" value="Chromosome 9"/>
</dbReference>